<dbReference type="Proteomes" id="UP000001918">
    <property type="component" value="Chromosome"/>
</dbReference>
<keyword evidence="13" id="KW-1185">Reference proteome</keyword>
<dbReference type="HOGENOM" id="CLU_037629_0_1_11"/>
<keyword evidence="6" id="KW-0489">Methyltransferase</keyword>
<evidence type="ECO:0000256" key="7">
    <source>
        <dbReference type="ARBA" id="ARBA00022679"/>
    </source>
</evidence>
<evidence type="ECO:0000256" key="8">
    <source>
        <dbReference type="ARBA" id="ARBA00022691"/>
    </source>
</evidence>
<reference evidence="12 13" key="1">
    <citation type="journal article" date="2011" name="Stand. Genomic Sci.">
        <title>Complete genome sequence of Thermomonospora curvata type strain (B9).</title>
        <authorList>
            <person name="Chertkov O."/>
            <person name="Sikorski J."/>
            <person name="Nolan M."/>
            <person name="Lapidus A."/>
            <person name="Lucas S."/>
            <person name="Del Rio T.G."/>
            <person name="Tice H."/>
            <person name="Cheng J.F."/>
            <person name="Goodwin L."/>
            <person name="Pitluck S."/>
            <person name="Liolios K."/>
            <person name="Ivanova N."/>
            <person name="Mavromatis K."/>
            <person name="Mikhailova N."/>
            <person name="Ovchinnikova G."/>
            <person name="Pati A."/>
            <person name="Chen A."/>
            <person name="Palaniappan K."/>
            <person name="Djao O.D."/>
            <person name="Land M."/>
            <person name="Hauser L."/>
            <person name="Chang Y.J."/>
            <person name="Jeffries C.D."/>
            <person name="Brettin T."/>
            <person name="Han C."/>
            <person name="Detter J.C."/>
            <person name="Rohde M."/>
            <person name="Goker M."/>
            <person name="Woyke T."/>
            <person name="Bristow J."/>
            <person name="Eisen J.A."/>
            <person name="Markowitz V."/>
            <person name="Hugenholtz P."/>
            <person name="Klenk H.P."/>
            <person name="Kyrpides N.C."/>
        </authorList>
    </citation>
    <scope>NUCLEOTIDE SEQUENCE [LARGE SCALE GENOMIC DNA]</scope>
    <source>
        <strain evidence="13">ATCC 19995 / DSM 43183 / JCM 3096 / KCTC 9072 / NBRC 15933 / NCIMB 10081 / Henssen B9</strain>
    </source>
</reference>
<evidence type="ECO:0000256" key="6">
    <source>
        <dbReference type="ARBA" id="ARBA00022603"/>
    </source>
</evidence>
<keyword evidence="7" id="KW-0808">Transferase</keyword>
<comment type="similarity">
    <text evidence="2">Belongs to the methyltransferase superfamily. L-isoaspartyl/D-aspartyl protein methyltransferase family.</text>
</comment>
<dbReference type="AlphaFoldDB" id="D1ACY8"/>
<dbReference type="RefSeq" id="WP_012854081.1">
    <property type="nucleotide sequence ID" value="NC_013510.1"/>
</dbReference>
<evidence type="ECO:0000256" key="9">
    <source>
        <dbReference type="ARBA" id="ARBA00030757"/>
    </source>
</evidence>
<name>D1ACY8_THECD</name>
<dbReference type="GO" id="GO:0032259">
    <property type="term" value="P:methylation"/>
    <property type="evidence" value="ECO:0007669"/>
    <property type="project" value="UniProtKB-KW"/>
</dbReference>
<dbReference type="GO" id="GO:0005737">
    <property type="term" value="C:cytoplasm"/>
    <property type="evidence" value="ECO:0007669"/>
    <property type="project" value="UniProtKB-SubCell"/>
</dbReference>
<accession>D1ACY8</accession>
<dbReference type="PANTHER" id="PTHR11579">
    <property type="entry name" value="PROTEIN-L-ISOASPARTATE O-METHYLTRANSFERASE"/>
    <property type="match status" value="1"/>
</dbReference>
<dbReference type="SUPFAM" id="SSF53335">
    <property type="entry name" value="S-adenosyl-L-methionine-dependent methyltransferases"/>
    <property type="match status" value="1"/>
</dbReference>
<dbReference type="Pfam" id="PF01135">
    <property type="entry name" value="PCMT"/>
    <property type="match status" value="1"/>
</dbReference>
<organism evidence="12 13">
    <name type="scientific">Thermomonospora curvata (strain ATCC 19995 / DSM 43183 / JCM 3096 / KCTC 9072 / NBRC 15933 / NCIMB 10081 / Henssen B9)</name>
    <dbReference type="NCBI Taxonomy" id="471852"/>
    <lineage>
        <taxon>Bacteria</taxon>
        <taxon>Bacillati</taxon>
        <taxon>Actinomycetota</taxon>
        <taxon>Actinomycetes</taxon>
        <taxon>Streptosporangiales</taxon>
        <taxon>Thermomonosporaceae</taxon>
        <taxon>Thermomonospora</taxon>
    </lineage>
</organism>
<gene>
    <name evidence="12" type="ordered locus">Tcur_3764</name>
</gene>
<dbReference type="GO" id="GO:0004719">
    <property type="term" value="F:protein-L-isoaspartate (D-aspartate) O-methyltransferase activity"/>
    <property type="evidence" value="ECO:0007669"/>
    <property type="project" value="UniProtKB-EC"/>
</dbReference>
<dbReference type="STRING" id="471852.Tcur_3764"/>
<evidence type="ECO:0000313" key="12">
    <source>
        <dbReference type="EMBL" id="ACY99297.1"/>
    </source>
</evidence>
<evidence type="ECO:0000256" key="5">
    <source>
        <dbReference type="ARBA" id="ARBA00022490"/>
    </source>
</evidence>
<dbReference type="Gene3D" id="3.40.50.150">
    <property type="entry name" value="Vaccinia Virus protein VP39"/>
    <property type="match status" value="1"/>
</dbReference>
<protein>
    <recommendedName>
        <fullName evidence="4">Protein-L-isoaspartate O-methyltransferase</fullName>
        <ecNumber evidence="3">2.1.1.77</ecNumber>
    </recommendedName>
    <alternativeName>
        <fullName evidence="11">L-isoaspartyl protein carboxyl methyltransferase</fullName>
    </alternativeName>
    <alternativeName>
        <fullName evidence="9">Protein L-isoaspartyl methyltransferase</fullName>
    </alternativeName>
    <alternativeName>
        <fullName evidence="10">Protein-beta-aspartate methyltransferase</fullName>
    </alternativeName>
</protein>
<comment type="subcellular location">
    <subcellularLocation>
        <location evidence="1">Cytoplasm</location>
    </subcellularLocation>
</comment>
<evidence type="ECO:0000256" key="11">
    <source>
        <dbReference type="ARBA" id="ARBA00031350"/>
    </source>
</evidence>
<evidence type="ECO:0000256" key="4">
    <source>
        <dbReference type="ARBA" id="ARBA00013346"/>
    </source>
</evidence>
<dbReference type="CDD" id="cd02440">
    <property type="entry name" value="AdoMet_MTases"/>
    <property type="match status" value="1"/>
</dbReference>
<evidence type="ECO:0000313" key="13">
    <source>
        <dbReference type="Proteomes" id="UP000001918"/>
    </source>
</evidence>
<dbReference type="InterPro" id="IPR000682">
    <property type="entry name" value="PCMT"/>
</dbReference>
<dbReference type="PANTHER" id="PTHR11579:SF0">
    <property type="entry name" value="PROTEIN-L-ISOASPARTATE(D-ASPARTATE) O-METHYLTRANSFERASE"/>
    <property type="match status" value="1"/>
</dbReference>
<keyword evidence="5" id="KW-0963">Cytoplasm</keyword>
<dbReference type="EMBL" id="CP001738">
    <property type="protein sequence ID" value="ACY99297.1"/>
    <property type="molecule type" value="Genomic_DNA"/>
</dbReference>
<dbReference type="eggNOG" id="COG2518">
    <property type="taxonomic scope" value="Bacteria"/>
</dbReference>
<evidence type="ECO:0000256" key="2">
    <source>
        <dbReference type="ARBA" id="ARBA00005369"/>
    </source>
</evidence>
<dbReference type="InterPro" id="IPR029063">
    <property type="entry name" value="SAM-dependent_MTases_sf"/>
</dbReference>
<keyword evidence="8" id="KW-0949">S-adenosyl-L-methionine</keyword>
<sequence>MTGRLVEELEEAGAVPPQWREAFRAVPRHLFIPEVIWVEDEEGWRPLSRADDPDGWWREVDSDGYVVTQVDDGREPVPGALGECSTSSASQPSLVLRMLHELGAEPGMRVLEIGTGTGYNAALLAARLGAGGVTSVEVDPQVAQRARRALAEAGCPVDVITADGFEGHPPGAPYDRIIATASVRRIPPAWLRQTRPGGVIVTPFGNAYHNDALLRLAVGADGTASGPFTGPAAFMWMRQDRVHLGRLCDHVHPGDAPDVSATGLDPREMFGRPGPDFAISVQVPDVSWHRFDASDGSGEFTIWLFDVTGERSWASVDFEGRAAHRVEQYGPRRLWDEVEAAYRHWLAHGRPDMTRYGLTVAPDGRQHIWLDSPDHRVAPVPGCE</sequence>
<evidence type="ECO:0000256" key="10">
    <source>
        <dbReference type="ARBA" id="ARBA00031323"/>
    </source>
</evidence>
<evidence type="ECO:0000256" key="3">
    <source>
        <dbReference type="ARBA" id="ARBA00011890"/>
    </source>
</evidence>
<dbReference type="EC" id="2.1.1.77" evidence="3"/>
<dbReference type="KEGG" id="tcu:Tcur_3764"/>
<evidence type="ECO:0000256" key="1">
    <source>
        <dbReference type="ARBA" id="ARBA00004496"/>
    </source>
</evidence>
<proteinExistence type="inferred from homology"/>